<dbReference type="VEuPathDB" id="VectorBase:HLOH_048922"/>
<keyword evidence="2" id="KW-0812">Transmembrane</keyword>
<name>A0A9J6G2F5_HAELO</name>
<proteinExistence type="predicted"/>
<dbReference type="OMA" id="AWASRKW"/>
<keyword evidence="2" id="KW-1133">Transmembrane helix</keyword>
<accession>A0A9J6G2F5</accession>
<evidence type="ECO:0000313" key="3">
    <source>
        <dbReference type="EMBL" id="KAH9368664.1"/>
    </source>
</evidence>
<feature type="transmembrane region" description="Helical" evidence="2">
    <location>
        <begin position="165"/>
        <end position="183"/>
    </location>
</feature>
<organism evidence="3 4">
    <name type="scientific">Haemaphysalis longicornis</name>
    <name type="common">Bush tick</name>
    <dbReference type="NCBI Taxonomy" id="44386"/>
    <lineage>
        <taxon>Eukaryota</taxon>
        <taxon>Metazoa</taxon>
        <taxon>Ecdysozoa</taxon>
        <taxon>Arthropoda</taxon>
        <taxon>Chelicerata</taxon>
        <taxon>Arachnida</taxon>
        <taxon>Acari</taxon>
        <taxon>Parasitiformes</taxon>
        <taxon>Ixodida</taxon>
        <taxon>Ixodoidea</taxon>
        <taxon>Ixodidae</taxon>
        <taxon>Haemaphysalinae</taxon>
        <taxon>Haemaphysalis</taxon>
    </lineage>
</organism>
<feature type="region of interest" description="Disordered" evidence="1">
    <location>
        <begin position="29"/>
        <end position="72"/>
    </location>
</feature>
<evidence type="ECO:0000256" key="2">
    <source>
        <dbReference type="SAM" id="Phobius"/>
    </source>
</evidence>
<reference evidence="3 4" key="1">
    <citation type="journal article" date="2020" name="Cell">
        <title>Large-Scale Comparative Analyses of Tick Genomes Elucidate Their Genetic Diversity and Vector Capacities.</title>
        <authorList>
            <consortium name="Tick Genome and Microbiome Consortium (TIGMIC)"/>
            <person name="Jia N."/>
            <person name="Wang J."/>
            <person name="Shi W."/>
            <person name="Du L."/>
            <person name="Sun Y."/>
            <person name="Zhan W."/>
            <person name="Jiang J.F."/>
            <person name="Wang Q."/>
            <person name="Zhang B."/>
            <person name="Ji P."/>
            <person name="Bell-Sakyi L."/>
            <person name="Cui X.M."/>
            <person name="Yuan T.T."/>
            <person name="Jiang B.G."/>
            <person name="Yang W.F."/>
            <person name="Lam T.T."/>
            <person name="Chang Q.C."/>
            <person name="Ding S.J."/>
            <person name="Wang X.J."/>
            <person name="Zhu J.G."/>
            <person name="Ruan X.D."/>
            <person name="Zhao L."/>
            <person name="Wei J.T."/>
            <person name="Ye R.Z."/>
            <person name="Que T.C."/>
            <person name="Du C.H."/>
            <person name="Zhou Y.H."/>
            <person name="Cheng J.X."/>
            <person name="Dai P.F."/>
            <person name="Guo W.B."/>
            <person name="Han X.H."/>
            <person name="Huang E.J."/>
            <person name="Li L.F."/>
            <person name="Wei W."/>
            <person name="Gao Y.C."/>
            <person name="Liu J.Z."/>
            <person name="Shao H.Z."/>
            <person name="Wang X."/>
            <person name="Wang C.C."/>
            <person name="Yang T.C."/>
            <person name="Huo Q.B."/>
            <person name="Li W."/>
            <person name="Chen H.Y."/>
            <person name="Chen S.E."/>
            <person name="Zhou L.G."/>
            <person name="Ni X.B."/>
            <person name="Tian J.H."/>
            <person name="Sheng Y."/>
            <person name="Liu T."/>
            <person name="Pan Y.S."/>
            <person name="Xia L.Y."/>
            <person name="Li J."/>
            <person name="Zhao F."/>
            <person name="Cao W.C."/>
        </authorList>
    </citation>
    <scope>NUCLEOTIDE SEQUENCE [LARGE SCALE GENOMIC DNA]</scope>
    <source>
        <strain evidence="3">HaeL-2018</strain>
    </source>
</reference>
<keyword evidence="2" id="KW-0472">Membrane</keyword>
<evidence type="ECO:0000256" key="1">
    <source>
        <dbReference type="SAM" id="MobiDB-lite"/>
    </source>
</evidence>
<gene>
    <name evidence="3" type="ORF">HPB48_004683</name>
</gene>
<feature type="transmembrane region" description="Helical" evidence="2">
    <location>
        <begin position="133"/>
        <end position="153"/>
    </location>
</feature>
<dbReference type="EMBL" id="JABSTR010000004">
    <property type="protein sequence ID" value="KAH9368664.1"/>
    <property type="molecule type" value="Genomic_DNA"/>
</dbReference>
<dbReference type="AlphaFoldDB" id="A0A9J6G2F5"/>
<feature type="transmembrane region" description="Helical" evidence="2">
    <location>
        <begin position="204"/>
        <end position="225"/>
    </location>
</feature>
<feature type="transmembrane region" description="Helical" evidence="2">
    <location>
        <begin position="237"/>
        <end position="258"/>
    </location>
</feature>
<dbReference type="Proteomes" id="UP000821853">
    <property type="component" value="Chromosome 2"/>
</dbReference>
<dbReference type="OrthoDB" id="7466757at2759"/>
<comment type="caution">
    <text evidence="3">The sequence shown here is derived from an EMBL/GenBank/DDBJ whole genome shotgun (WGS) entry which is preliminary data.</text>
</comment>
<sequence length="273" mass="28387">MADVPAAGDNCVLPPPRILRLATDPPRRTSIPRVTLCTGPQENGNRGRRAGNSTGLKATEGHTRLRPPSDTSPRVVVVPALCTSVVDPAGQDLPPVFFPSSAQEETTTAAGFLSAGHQLATAASTRSCRTLAVLLRLRVTQIVLGIVTLVLGASACLDPRARETLAFGVPTGSLTLLAASGHVRAVRRDGPSGLQSRACPRLGVLCVAIVAVIANGFLLALSLLSAGTGSSHNQRSLGVLLTCTTLPVLLVETAASLVRWAWASRKWTECLSA</sequence>
<keyword evidence="4" id="KW-1185">Reference proteome</keyword>
<evidence type="ECO:0000313" key="4">
    <source>
        <dbReference type="Proteomes" id="UP000821853"/>
    </source>
</evidence>
<protein>
    <submittedName>
        <fullName evidence="3">Uncharacterized protein</fullName>
    </submittedName>
</protein>